<feature type="domain" description="DUF5615" evidence="1">
    <location>
        <begin position="1"/>
        <end position="108"/>
    </location>
</feature>
<evidence type="ECO:0000259" key="1">
    <source>
        <dbReference type="Pfam" id="PF18480"/>
    </source>
</evidence>
<name>A0A2M6YU38_9BACT</name>
<dbReference type="AlphaFoldDB" id="A0A2M6YU38"/>
<evidence type="ECO:0000313" key="3">
    <source>
        <dbReference type="Proteomes" id="UP000230184"/>
    </source>
</evidence>
<dbReference type="EMBL" id="PEWY01000090">
    <property type="protein sequence ID" value="PIU36983.1"/>
    <property type="molecule type" value="Genomic_DNA"/>
</dbReference>
<protein>
    <recommendedName>
        <fullName evidence="1">DUF5615 domain-containing protein</fullName>
    </recommendedName>
</protein>
<dbReference type="Proteomes" id="UP000230184">
    <property type="component" value="Unassembled WGS sequence"/>
</dbReference>
<comment type="caution">
    <text evidence="2">The sequence shown here is derived from an EMBL/GenBank/DDBJ whole genome shotgun (WGS) entry which is preliminary data.</text>
</comment>
<reference evidence="3" key="1">
    <citation type="submission" date="2017-09" db="EMBL/GenBank/DDBJ databases">
        <title>Depth-based differentiation of microbial function through sediment-hosted aquifers and enrichment of novel symbionts in the deep terrestrial subsurface.</title>
        <authorList>
            <person name="Probst A.J."/>
            <person name="Ladd B."/>
            <person name="Jarett J.K."/>
            <person name="Geller-Mcgrath D.E."/>
            <person name="Sieber C.M.K."/>
            <person name="Emerson J.B."/>
            <person name="Anantharaman K."/>
            <person name="Thomas B.C."/>
            <person name="Malmstrom R."/>
            <person name="Stieglmeier M."/>
            <person name="Klingl A."/>
            <person name="Woyke T."/>
            <person name="Ryan C.M."/>
            <person name="Banfield J.F."/>
        </authorList>
    </citation>
    <scope>NUCLEOTIDE SEQUENCE [LARGE SCALE GENOMIC DNA]</scope>
</reference>
<accession>A0A2M6YU38</accession>
<dbReference type="Pfam" id="PF18480">
    <property type="entry name" value="DUF5615"/>
    <property type="match status" value="1"/>
</dbReference>
<sequence>MKFLIDESIEYRIVGFLRSLDYNTLSVAESFSSLDDKIILSIAYKESRIIITNDKDFGELIYKLQLPHKGIILIRLFEENYQSKEDKLKLILKKFKSKLQNTFTIVSKNKIRFKKS</sequence>
<dbReference type="InterPro" id="IPR041049">
    <property type="entry name" value="DUF5615"/>
</dbReference>
<proteinExistence type="predicted"/>
<evidence type="ECO:0000313" key="2">
    <source>
        <dbReference type="EMBL" id="PIU36983.1"/>
    </source>
</evidence>
<gene>
    <name evidence="2" type="ORF">COT02_03210</name>
</gene>
<organism evidence="2 3">
    <name type="scientific">Candidatus Roizmanbacteria bacterium CG07_land_8_20_14_0_80_34_15</name>
    <dbReference type="NCBI Taxonomy" id="1974849"/>
    <lineage>
        <taxon>Bacteria</taxon>
        <taxon>Candidatus Roizmaniibacteriota</taxon>
    </lineage>
</organism>